<dbReference type="GO" id="GO:0016567">
    <property type="term" value="P:protein ubiquitination"/>
    <property type="evidence" value="ECO:0007669"/>
    <property type="project" value="TreeGrafter"/>
</dbReference>
<protein>
    <submittedName>
        <fullName evidence="4">Uncharacterized protein</fullName>
    </submittedName>
</protein>
<dbReference type="Proteomes" id="UP000481153">
    <property type="component" value="Unassembled WGS sequence"/>
</dbReference>
<dbReference type="EMBL" id="VJMJ01000155">
    <property type="protein sequence ID" value="KAF0730339.1"/>
    <property type="molecule type" value="Genomic_DNA"/>
</dbReference>
<feature type="repeat" description="TPR" evidence="2">
    <location>
        <begin position="481"/>
        <end position="514"/>
    </location>
</feature>
<dbReference type="PANTHER" id="PTHR12558:SF36">
    <property type="entry name" value="ANAPHASE-PROMOTING COMPLEX SUBUNIT 7"/>
    <property type="match status" value="1"/>
</dbReference>
<dbReference type="Pfam" id="PF13432">
    <property type="entry name" value="TPR_16"/>
    <property type="match status" value="1"/>
</dbReference>
<dbReference type="PANTHER" id="PTHR12558">
    <property type="entry name" value="CELL DIVISION CYCLE 16,23,27"/>
    <property type="match status" value="1"/>
</dbReference>
<dbReference type="SMART" id="SM00028">
    <property type="entry name" value="TPR"/>
    <property type="match status" value="6"/>
</dbReference>
<reference evidence="4 5" key="1">
    <citation type="submission" date="2019-07" db="EMBL/GenBank/DDBJ databases">
        <title>Genomics analysis of Aphanomyces spp. identifies a new class of oomycete effector associated with host adaptation.</title>
        <authorList>
            <person name="Gaulin E."/>
        </authorList>
    </citation>
    <scope>NUCLEOTIDE SEQUENCE [LARGE SCALE GENOMIC DNA]</scope>
    <source>
        <strain evidence="4 5">ATCC 201684</strain>
    </source>
</reference>
<dbReference type="SUPFAM" id="SSF48452">
    <property type="entry name" value="TPR-like"/>
    <property type="match status" value="2"/>
</dbReference>
<proteinExistence type="predicted"/>
<dbReference type="GO" id="GO:0045842">
    <property type="term" value="P:positive regulation of mitotic metaphase/anaphase transition"/>
    <property type="evidence" value="ECO:0007669"/>
    <property type="project" value="TreeGrafter"/>
</dbReference>
<dbReference type="GO" id="GO:0005680">
    <property type="term" value="C:anaphase-promoting complex"/>
    <property type="evidence" value="ECO:0007669"/>
    <property type="project" value="TreeGrafter"/>
</dbReference>
<dbReference type="GO" id="GO:0051301">
    <property type="term" value="P:cell division"/>
    <property type="evidence" value="ECO:0007669"/>
    <property type="project" value="TreeGrafter"/>
</dbReference>
<organism evidence="4 5">
    <name type="scientific">Aphanomyces euteiches</name>
    <dbReference type="NCBI Taxonomy" id="100861"/>
    <lineage>
        <taxon>Eukaryota</taxon>
        <taxon>Sar</taxon>
        <taxon>Stramenopiles</taxon>
        <taxon>Oomycota</taxon>
        <taxon>Saprolegniomycetes</taxon>
        <taxon>Saprolegniales</taxon>
        <taxon>Verrucalvaceae</taxon>
        <taxon>Aphanomyces</taxon>
    </lineage>
</organism>
<evidence type="ECO:0000256" key="1">
    <source>
        <dbReference type="ARBA" id="ARBA00022803"/>
    </source>
</evidence>
<keyword evidence="1 2" id="KW-0802">TPR repeat</keyword>
<comment type="caution">
    <text evidence="4">The sequence shown here is derived from an EMBL/GenBank/DDBJ whole genome shotgun (WGS) entry which is preliminary data.</text>
</comment>
<name>A0A6G0WS87_9STRA</name>
<evidence type="ECO:0000313" key="5">
    <source>
        <dbReference type="Proteomes" id="UP000481153"/>
    </source>
</evidence>
<dbReference type="InterPro" id="IPR011990">
    <property type="entry name" value="TPR-like_helical_dom_sf"/>
</dbReference>
<dbReference type="InterPro" id="IPR019734">
    <property type="entry name" value="TPR_rpt"/>
</dbReference>
<evidence type="ECO:0000256" key="2">
    <source>
        <dbReference type="PROSITE-ProRule" id="PRU00339"/>
    </source>
</evidence>
<dbReference type="AlphaFoldDB" id="A0A6G0WS87"/>
<dbReference type="VEuPathDB" id="FungiDB:AeMF1_012533"/>
<dbReference type="Pfam" id="PF13181">
    <property type="entry name" value="TPR_8"/>
    <property type="match status" value="1"/>
</dbReference>
<evidence type="ECO:0000256" key="3">
    <source>
        <dbReference type="SAM" id="MobiDB-lite"/>
    </source>
</evidence>
<feature type="region of interest" description="Disordered" evidence="3">
    <location>
        <begin position="537"/>
        <end position="557"/>
    </location>
</feature>
<evidence type="ECO:0000313" key="4">
    <source>
        <dbReference type="EMBL" id="KAF0730339.1"/>
    </source>
</evidence>
<keyword evidence="5" id="KW-1185">Reference proteome</keyword>
<accession>A0A6G0WS87</accession>
<dbReference type="PROSITE" id="PS50005">
    <property type="entry name" value="TPR"/>
    <property type="match status" value="1"/>
</dbReference>
<sequence length="557" mass="62830">MTMEDVGRIEAQMMSLMQEGEYSSVAHLGSIFCSLVPSSRNPLPQSYDMHEMYAEALVHKQEYKRALRYFSSCLSLKFPKTAKSGTMTSTEAELRFKMAKCMFHIDDIQAAVKTLDLVHAEVCTLGMNMLLGKLHTIQGLTRKAEAAYVAALEQNPYALEATIALAELAGRNEECSPTNMEDCQIVNLYTQLGNTQKIHPMDASWMQQLVNGHVHLHAHDLQNALNGFEAMDDIVSRSLHTHLYKGKIYLELECLEVAMSCFVQARQCDVSNVELMDIFALLLQQAGLTVQLNSLVRDLFAITEVRPEPWLAAACYSDLKGDRATALQLCDRAISIDPSFSRSYLMRGRIHLALGRPEHAVAAFSNASKLEKSIEAYEGMVEGLRAICQKGLDKYMDAMNVARLAMMFMPHSPRAFLLLGSVFSLKPESRDQARKAFEKALEMQRQSLRAHFGLVDLLILESNYDEAIYRLERLSQLYARDVVFVKLGDVYTLNRNYGNALPQYHRALAINPNCTKAARGVDRVEMYLRGEDPEVTNMRHLDMEDDSTDTIYSYDQP</sequence>
<dbReference type="Gene3D" id="1.25.40.10">
    <property type="entry name" value="Tetratricopeptide repeat domain"/>
    <property type="match status" value="1"/>
</dbReference>
<gene>
    <name evidence="4" type="ORF">Ae201684_012336</name>
</gene>